<protein>
    <submittedName>
        <fullName evidence="2">Uncharacterized protein</fullName>
    </submittedName>
</protein>
<comment type="caution">
    <text evidence="2">The sequence shown here is derived from an EMBL/GenBank/DDBJ whole genome shotgun (WGS) entry which is preliminary data.</text>
</comment>
<keyword evidence="3" id="KW-1185">Reference proteome</keyword>
<evidence type="ECO:0000313" key="3">
    <source>
        <dbReference type="Proteomes" id="UP001174909"/>
    </source>
</evidence>
<dbReference type="EMBL" id="CASHTH010004306">
    <property type="protein sequence ID" value="CAI8055792.1"/>
    <property type="molecule type" value="Genomic_DNA"/>
</dbReference>
<gene>
    <name evidence="2" type="ORF">GBAR_LOCUS30428</name>
</gene>
<evidence type="ECO:0000313" key="2">
    <source>
        <dbReference type="EMBL" id="CAI8055792.1"/>
    </source>
</evidence>
<name>A0AA35TZA1_GEOBA</name>
<reference evidence="2" key="1">
    <citation type="submission" date="2023-03" db="EMBL/GenBank/DDBJ databases">
        <authorList>
            <person name="Steffen K."/>
            <person name="Cardenas P."/>
        </authorList>
    </citation>
    <scope>NUCLEOTIDE SEQUENCE</scope>
</reference>
<dbReference type="Proteomes" id="UP001174909">
    <property type="component" value="Unassembled WGS sequence"/>
</dbReference>
<proteinExistence type="predicted"/>
<evidence type="ECO:0000256" key="1">
    <source>
        <dbReference type="SAM" id="MobiDB-lite"/>
    </source>
</evidence>
<organism evidence="2 3">
    <name type="scientific">Geodia barretti</name>
    <name type="common">Barrett's horny sponge</name>
    <dbReference type="NCBI Taxonomy" id="519541"/>
    <lineage>
        <taxon>Eukaryota</taxon>
        <taxon>Metazoa</taxon>
        <taxon>Porifera</taxon>
        <taxon>Demospongiae</taxon>
        <taxon>Heteroscleromorpha</taxon>
        <taxon>Tetractinellida</taxon>
        <taxon>Astrophorina</taxon>
        <taxon>Geodiidae</taxon>
        <taxon>Geodia</taxon>
    </lineage>
</organism>
<sequence>MSRSGLLRPVVPEPGAGATQRSATTSVVPGLPKCWIRWWLFPSLCRWS</sequence>
<dbReference type="AlphaFoldDB" id="A0AA35TZA1"/>
<feature type="region of interest" description="Disordered" evidence="1">
    <location>
        <begin position="1"/>
        <end position="24"/>
    </location>
</feature>
<accession>A0AA35TZA1</accession>